<evidence type="ECO:0000313" key="1">
    <source>
        <dbReference type="EMBL" id="TGK48051.1"/>
    </source>
</evidence>
<gene>
    <name evidence="1" type="ORF">EHQ10_09885</name>
</gene>
<sequence>MFDKYYSYVYLLNMKPAISKALHPQFSILSLEQKLEILKEDPNFRMLVEQIYQNYKENRSTVIL</sequence>
<keyword evidence="2" id="KW-1185">Reference proteome</keyword>
<accession>A0ABY2L280</accession>
<protein>
    <submittedName>
        <fullName evidence="1">Uncharacterized protein</fullName>
    </submittedName>
</protein>
<organism evidence="1 2">
    <name type="scientific">Leptospira bouyouniensis</name>
    <dbReference type="NCBI Taxonomy" id="2484911"/>
    <lineage>
        <taxon>Bacteria</taxon>
        <taxon>Pseudomonadati</taxon>
        <taxon>Spirochaetota</taxon>
        <taxon>Spirochaetia</taxon>
        <taxon>Leptospirales</taxon>
        <taxon>Leptospiraceae</taxon>
        <taxon>Leptospira</taxon>
    </lineage>
</organism>
<evidence type="ECO:0000313" key="2">
    <source>
        <dbReference type="Proteomes" id="UP000297617"/>
    </source>
</evidence>
<name>A0ABY2L280_9LEPT</name>
<dbReference type="EMBL" id="RQFD01000015">
    <property type="protein sequence ID" value="TGK48051.1"/>
    <property type="molecule type" value="Genomic_DNA"/>
</dbReference>
<proteinExistence type="predicted"/>
<reference evidence="2" key="1">
    <citation type="journal article" date="2019" name="PLoS Negl. Trop. Dis.">
        <title>Revisiting the worldwide diversity of Leptospira species in the environment.</title>
        <authorList>
            <person name="Vincent A.T."/>
            <person name="Schiettekatte O."/>
            <person name="Bourhy P."/>
            <person name="Veyrier F.J."/>
            <person name="Picardeau M."/>
        </authorList>
    </citation>
    <scope>NUCLEOTIDE SEQUENCE [LARGE SCALE GENOMIC DNA]</scope>
    <source>
        <strain evidence="2">201800295</strain>
    </source>
</reference>
<comment type="caution">
    <text evidence="1">The sequence shown here is derived from an EMBL/GenBank/DDBJ whole genome shotgun (WGS) entry which is preliminary data.</text>
</comment>
<dbReference type="Proteomes" id="UP000297617">
    <property type="component" value="Unassembled WGS sequence"/>
</dbReference>